<organism evidence="8 9">
    <name type="scientific">Luteitalea pratensis</name>
    <dbReference type="NCBI Taxonomy" id="1855912"/>
    <lineage>
        <taxon>Bacteria</taxon>
        <taxon>Pseudomonadati</taxon>
        <taxon>Acidobacteriota</taxon>
        <taxon>Vicinamibacteria</taxon>
        <taxon>Vicinamibacterales</taxon>
        <taxon>Vicinamibacteraceae</taxon>
        <taxon>Luteitalea</taxon>
    </lineage>
</organism>
<keyword evidence="2 6" id="KW-0812">Transmembrane</keyword>
<keyword evidence="9" id="KW-1185">Reference proteome</keyword>
<dbReference type="InterPro" id="IPR024528">
    <property type="entry name" value="ThrE_2"/>
</dbReference>
<sequence>MRIAALSFGPALAAWVGALVVGILANLYGTRGLGPAAVAQVPGVLLLVPGSIRYR</sequence>
<comment type="subcellular location">
    <subcellularLocation>
        <location evidence="1">Membrane</location>
        <topology evidence="1">Multi-pass membrane protein</topology>
    </subcellularLocation>
</comment>
<dbReference type="Pfam" id="PF12821">
    <property type="entry name" value="ThrE_2"/>
    <property type="match status" value="1"/>
</dbReference>
<evidence type="ECO:0000313" key="9">
    <source>
        <dbReference type="Proteomes" id="UP000076079"/>
    </source>
</evidence>
<reference evidence="9" key="2">
    <citation type="submission" date="2016-04" db="EMBL/GenBank/DDBJ databases">
        <title>First Complete Genome Sequence of a Subdivision 6 Acidobacterium.</title>
        <authorList>
            <person name="Huang S."/>
            <person name="Vieira S."/>
            <person name="Bunk B."/>
            <person name="Riedel T."/>
            <person name="Sproeer C."/>
            <person name="Overmann J."/>
        </authorList>
    </citation>
    <scope>NUCLEOTIDE SEQUENCE [LARGE SCALE GENOMIC DNA]</scope>
    <source>
        <strain evidence="9">DSM 100886 HEG_-6_39</strain>
    </source>
</reference>
<dbReference type="Proteomes" id="UP000076079">
    <property type="component" value="Chromosome"/>
</dbReference>
<reference evidence="8 9" key="1">
    <citation type="journal article" date="2016" name="Genome Announc.">
        <title>First Complete Genome Sequence of a Subdivision 6 Acidobacterium Strain.</title>
        <authorList>
            <person name="Huang S."/>
            <person name="Vieira S."/>
            <person name="Bunk B."/>
            <person name="Riedel T."/>
            <person name="Sproer C."/>
            <person name="Overmann J."/>
        </authorList>
    </citation>
    <scope>NUCLEOTIDE SEQUENCE [LARGE SCALE GENOMIC DNA]</scope>
    <source>
        <strain evidence="9">DSM 100886 HEG_-6_39</strain>
    </source>
</reference>
<evidence type="ECO:0000256" key="6">
    <source>
        <dbReference type="SAM" id="Phobius"/>
    </source>
</evidence>
<evidence type="ECO:0000256" key="3">
    <source>
        <dbReference type="ARBA" id="ARBA00022989"/>
    </source>
</evidence>
<evidence type="ECO:0000256" key="5">
    <source>
        <dbReference type="ARBA" id="ARBA00034125"/>
    </source>
</evidence>
<feature type="domain" description="Threonine/Serine exporter ThrE" evidence="7">
    <location>
        <begin position="6"/>
        <end position="55"/>
    </location>
</feature>
<accession>A0A143PWK3</accession>
<dbReference type="InterPro" id="IPR051361">
    <property type="entry name" value="ThrE/Ser_Exporter"/>
</dbReference>
<comment type="similarity">
    <text evidence="5">Belongs to the ThrE exporter (TC 2.A.79) family.</text>
</comment>
<gene>
    <name evidence="8" type="ORF">LuPra_06236</name>
</gene>
<evidence type="ECO:0000256" key="1">
    <source>
        <dbReference type="ARBA" id="ARBA00004141"/>
    </source>
</evidence>
<dbReference type="STRING" id="1855912.LuPra_06236"/>
<keyword evidence="3 6" id="KW-1133">Transmembrane helix</keyword>
<dbReference type="EMBL" id="CP015136">
    <property type="protein sequence ID" value="AMY12952.1"/>
    <property type="molecule type" value="Genomic_DNA"/>
</dbReference>
<evidence type="ECO:0000259" key="7">
    <source>
        <dbReference type="Pfam" id="PF12821"/>
    </source>
</evidence>
<name>A0A143PWK3_LUTPR</name>
<dbReference type="AlphaFoldDB" id="A0A143PWK3"/>
<dbReference type="GO" id="GO:0016020">
    <property type="term" value="C:membrane"/>
    <property type="evidence" value="ECO:0007669"/>
    <property type="project" value="UniProtKB-SubCell"/>
</dbReference>
<evidence type="ECO:0000313" key="8">
    <source>
        <dbReference type="EMBL" id="AMY12952.1"/>
    </source>
</evidence>
<dbReference type="PANTHER" id="PTHR31082:SF4">
    <property type="entry name" value="PHEROMONE-REGULATED MEMBRANE PROTEIN 10"/>
    <property type="match status" value="1"/>
</dbReference>
<dbReference type="PANTHER" id="PTHR31082">
    <property type="entry name" value="PHEROMONE-REGULATED MEMBRANE PROTEIN 10"/>
    <property type="match status" value="1"/>
</dbReference>
<dbReference type="RefSeq" id="WP_110174363.1">
    <property type="nucleotide sequence ID" value="NZ_CP015136.1"/>
</dbReference>
<dbReference type="OrthoDB" id="1490274at2"/>
<proteinExistence type="inferred from homology"/>
<keyword evidence="4 6" id="KW-0472">Membrane</keyword>
<feature type="transmembrane region" description="Helical" evidence="6">
    <location>
        <begin position="32"/>
        <end position="52"/>
    </location>
</feature>
<evidence type="ECO:0000256" key="4">
    <source>
        <dbReference type="ARBA" id="ARBA00023136"/>
    </source>
</evidence>
<protein>
    <recommendedName>
        <fullName evidence="7">Threonine/Serine exporter ThrE domain-containing protein</fullName>
    </recommendedName>
</protein>
<dbReference type="KEGG" id="abac:LuPra_06236"/>
<evidence type="ECO:0000256" key="2">
    <source>
        <dbReference type="ARBA" id="ARBA00022692"/>
    </source>
</evidence>